<dbReference type="PANTHER" id="PTHR24092:SF50">
    <property type="entry name" value="PHOSPHOLIPID-TRANSPORTING ATPASE IIB-RELATED"/>
    <property type="match status" value="1"/>
</dbReference>
<dbReference type="GO" id="GO:0005886">
    <property type="term" value="C:plasma membrane"/>
    <property type="evidence" value="ECO:0007669"/>
    <property type="project" value="TreeGrafter"/>
</dbReference>
<dbReference type="GO" id="GO:0045332">
    <property type="term" value="P:phospholipid translocation"/>
    <property type="evidence" value="ECO:0007669"/>
    <property type="project" value="TreeGrafter"/>
</dbReference>
<proteinExistence type="predicted"/>
<dbReference type="EMBL" id="LZPO01029591">
    <property type="protein sequence ID" value="OBS77518.1"/>
    <property type="molecule type" value="Genomic_DNA"/>
</dbReference>
<dbReference type="GO" id="GO:0006897">
    <property type="term" value="P:endocytosis"/>
    <property type="evidence" value="ECO:0007669"/>
    <property type="project" value="TreeGrafter"/>
</dbReference>
<dbReference type="OrthoDB" id="377733at2759"/>
<evidence type="ECO:0000313" key="3">
    <source>
        <dbReference type="Proteomes" id="UP000092124"/>
    </source>
</evidence>
<dbReference type="STRING" id="56216.A0A1A6HFZ9"/>
<dbReference type="GO" id="GO:0140326">
    <property type="term" value="F:ATPase-coupled intramembrane lipid transporter activity"/>
    <property type="evidence" value="ECO:0007669"/>
    <property type="project" value="TreeGrafter"/>
</dbReference>
<keyword evidence="3" id="KW-1185">Reference proteome</keyword>
<name>A0A1A6HFZ9_NEOLE</name>
<dbReference type="GO" id="GO:0005768">
    <property type="term" value="C:endosome"/>
    <property type="evidence" value="ECO:0007669"/>
    <property type="project" value="TreeGrafter"/>
</dbReference>
<reference evidence="2 3" key="1">
    <citation type="submission" date="2016-06" db="EMBL/GenBank/DDBJ databases">
        <title>The Draft Genome Sequence and Annotation of the Desert Woodrat Neotoma lepida.</title>
        <authorList>
            <person name="Campbell M."/>
            <person name="Oakeson K.F."/>
            <person name="Yandell M."/>
            <person name="Halpert J.R."/>
            <person name="Dearing D."/>
        </authorList>
    </citation>
    <scope>NUCLEOTIDE SEQUENCE [LARGE SCALE GENOMIC DNA]</scope>
    <source>
        <strain evidence="2">417</strain>
        <tissue evidence="2">Liver</tissue>
    </source>
</reference>
<dbReference type="GO" id="GO:0005802">
    <property type="term" value="C:trans-Golgi network"/>
    <property type="evidence" value="ECO:0007669"/>
    <property type="project" value="TreeGrafter"/>
</dbReference>
<accession>A0A1A6HFZ9</accession>
<dbReference type="InterPro" id="IPR023299">
    <property type="entry name" value="ATPase_P-typ_cyto_dom_N"/>
</dbReference>
<dbReference type="PANTHER" id="PTHR24092">
    <property type="entry name" value="PROBABLE PHOSPHOLIPID-TRANSPORTING ATPASE"/>
    <property type="match status" value="1"/>
</dbReference>
<dbReference type="GO" id="GO:0000166">
    <property type="term" value="F:nucleotide binding"/>
    <property type="evidence" value="ECO:0007669"/>
    <property type="project" value="InterPro"/>
</dbReference>
<gene>
    <name evidence="2" type="ORF">A6R68_20093</name>
</gene>
<evidence type="ECO:0000313" key="2">
    <source>
        <dbReference type="EMBL" id="OBS77518.1"/>
    </source>
</evidence>
<dbReference type="FunFam" id="3.40.1110.10:FF:000020">
    <property type="entry name" value="Phospholipid-transporting ATPase"/>
    <property type="match status" value="1"/>
</dbReference>
<sequence>VALVRWTESVGLTLVSRDLASMQLKTPSGQVLTYCILQMFPFTSESKRMGIIVRDESTAEITFYMKGADVAMSTIVQYNDWLEEECGNMAREGLRTLVVAKRTLTEEQYQDFESRYSQAKLSIHDRTLKVAAVVESLEREMELLCLTGVEDQLQADVRPTLEMLRNAGIKVQPAASDCLNCFLTESN</sequence>
<dbReference type="Gene3D" id="3.40.1110.10">
    <property type="entry name" value="Calcium-transporting ATPase, cytoplasmic domain N"/>
    <property type="match status" value="1"/>
</dbReference>
<feature type="non-terminal residue" evidence="2">
    <location>
        <position position="1"/>
    </location>
</feature>
<dbReference type="GO" id="GO:0006890">
    <property type="term" value="P:retrograde vesicle-mediated transport, Golgi to endoplasmic reticulum"/>
    <property type="evidence" value="ECO:0007669"/>
    <property type="project" value="TreeGrafter"/>
</dbReference>
<evidence type="ECO:0000256" key="1">
    <source>
        <dbReference type="ARBA" id="ARBA00022448"/>
    </source>
</evidence>
<dbReference type="Pfam" id="PF13246">
    <property type="entry name" value="Cation_ATPase"/>
    <property type="match status" value="1"/>
</dbReference>
<dbReference type="SUPFAM" id="SSF81660">
    <property type="entry name" value="Metal cation-transporting ATPase, ATP-binding domain N"/>
    <property type="match status" value="1"/>
</dbReference>
<dbReference type="AlphaFoldDB" id="A0A1A6HFZ9"/>
<dbReference type="Proteomes" id="UP000092124">
    <property type="component" value="Unassembled WGS sequence"/>
</dbReference>
<comment type="caution">
    <text evidence="2">The sequence shown here is derived from an EMBL/GenBank/DDBJ whole genome shotgun (WGS) entry which is preliminary data.</text>
</comment>
<organism evidence="2 3">
    <name type="scientific">Neotoma lepida</name>
    <name type="common">Desert woodrat</name>
    <dbReference type="NCBI Taxonomy" id="56216"/>
    <lineage>
        <taxon>Eukaryota</taxon>
        <taxon>Metazoa</taxon>
        <taxon>Chordata</taxon>
        <taxon>Craniata</taxon>
        <taxon>Vertebrata</taxon>
        <taxon>Euteleostomi</taxon>
        <taxon>Mammalia</taxon>
        <taxon>Eutheria</taxon>
        <taxon>Euarchontoglires</taxon>
        <taxon>Glires</taxon>
        <taxon>Rodentia</taxon>
        <taxon>Myomorpha</taxon>
        <taxon>Muroidea</taxon>
        <taxon>Cricetidae</taxon>
        <taxon>Neotominae</taxon>
        <taxon>Neotoma</taxon>
    </lineage>
</organism>
<keyword evidence="1" id="KW-0813">Transport</keyword>
<protein>
    <submittedName>
        <fullName evidence="2">Uncharacterized protein</fullName>
    </submittedName>
</protein>